<dbReference type="PROSITE" id="PS50293">
    <property type="entry name" value="TPR_REGION"/>
    <property type="match status" value="1"/>
</dbReference>
<feature type="repeat" description="TPR" evidence="6">
    <location>
        <begin position="614"/>
        <end position="647"/>
    </location>
</feature>
<dbReference type="SUPFAM" id="SSF81901">
    <property type="entry name" value="HCP-like"/>
    <property type="match status" value="1"/>
</dbReference>
<organism evidence="8 9">
    <name type="scientific">Pneumocystis carinii (strain B80)</name>
    <name type="common">Rat pneumocystis pneumonia agent</name>
    <name type="synonym">Pneumocystis carinii f. sp. carinii</name>
    <dbReference type="NCBI Taxonomy" id="1408658"/>
    <lineage>
        <taxon>Eukaryota</taxon>
        <taxon>Fungi</taxon>
        <taxon>Dikarya</taxon>
        <taxon>Ascomycota</taxon>
        <taxon>Taphrinomycotina</taxon>
        <taxon>Pneumocystomycetes</taxon>
        <taxon>Pneumocystaceae</taxon>
        <taxon>Pneumocystis</taxon>
    </lineage>
</organism>
<comment type="subcellular location">
    <subcellularLocation>
        <location evidence="1">Nucleus</location>
    </subcellularLocation>
</comment>
<dbReference type="InterPro" id="IPR011990">
    <property type="entry name" value="TPR-like_helical_dom_sf"/>
</dbReference>
<evidence type="ECO:0000256" key="1">
    <source>
        <dbReference type="ARBA" id="ARBA00004123"/>
    </source>
</evidence>
<feature type="region of interest" description="Disordered" evidence="7">
    <location>
        <begin position="301"/>
        <end position="376"/>
    </location>
</feature>
<dbReference type="GO" id="GO:0000070">
    <property type="term" value="P:mitotic sister chromatid segregation"/>
    <property type="evidence" value="ECO:0007669"/>
    <property type="project" value="EnsemblFungi"/>
</dbReference>
<dbReference type="Gene3D" id="1.25.40.10">
    <property type="entry name" value="Tetratricopeptide repeat domain"/>
    <property type="match status" value="4"/>
</dbReference>
<dbReference type="GO" id="GO:0005680">
    <property type="term" value="C:anaphase-promoting complex"/>
    <property type="evidence" value="ECO:0007669"/>
    <property type="project" value="EnsemblFungi"/>
</dbReference>
<evidence type="ECO:0000256" key="6">
    <source>
        <dbReference type="PROSITE-ProRule" id="PRU00339"/>
    </source>
</evidence>
<dbReference type="PANTHER" id="PTHR12558:SF13">
    <property type="entry name" value="CELL DIVISION CYCLE PROTEIN 27 HOMOLOG"/>
    <property type="match status" value="1"/>
</dbReference>
<dbReference type="OrthoDB" id="329563at2759"/>
<feature type="repeat" description="TPR" evidence="6">
    <location>
        <begin position="682"/>
        <end position="715"/>
    </location>
</feature>
<keyword evidence="9" id="KW-1185">Reference proteome</keyword>
<dbReference type="PROSITE" id="PS50005">
    <property type="entry name" value="TPR"/>
    <property type="match status" value="6"/>
</dbReference>
<evidence type="ECO:0000313" key="9">
    <source>
        <dbReference type="Proteomes" id="UP000054454"/>
    </source>
</evidence>
<sequence>MSLKAYIVQQFREIIWYSLDNGLLSNATFIAERLYVYDTSNADAKHLFSLCLLRSGRYLTVLYMTEGVKHVGCAYIYALACLQLGKCKQGIAALEAVSSQWTKSNYMYQHDDQYRCHLPDAAAIFCLLGHLSKKGGMMKKATDYYICSVKLNPFLWEAFDGLCALGCNLHVKNIFKATAGMQAARLKAQNIPVQTNILKNTESYMSQNIDTETQSTNHMVQTPDIFNSQKNNTPLFVSYCQQSSFLNRLETAETPGSPTTQQHDSSEMSHGFLDHSISTSSSFISPPNFLDTKIRLNQTKANPTIRSNIDKDLPKSSTPIDIPQRRSQRHLPNASKIASKLASTTSSIRDSRKNKLQNSRSKQEENPQSSTAQIPSSNQSCFLYGQKPNGQTVMSLVERIEAETCLLDLCKSIADGCHALAKYDGAKAIECFKSLQPASQRNSVFVLSKIGRAYFEMVNYDEAEKYFYRLRKADPTRVEDMEIYSTVLWHLRKEVELSFLAHEILDLDRLAPQSWCIIANCFSLQREHDQALKCIRRAIQLNPNFAYAYTLEGHEYVANEEYERAQTSFRNAMRVDMRHYNAWYGIGMVFLRVGKNDLAMYHFRKAAEINPTNAVLLCCIGMIVERNKDFPEALQLYKKASELAPASALARFKKAKVLVCLRQYHLALKELLFLKDLAPDEANVHFLLGKLYKQLGDKPSAMRHLTVALNLDNRASHLIKEAIESIDEPEENLLGETGEVYKNLDREE</sequence>
<evidence type="ECO:0000256" key="5">
    <source>
        <dbReference type="ARBA" id="ARBA00038210"/>
    </source>
</evidence>
<feature type="compositionally biased region" description="Polar residues" evidence="7">
    <location>
        <begin position="254"/>
        <end position="263"/>
    </location>
</feature>
<dbReference type="GO" id="GO:0007091">
    <property type="term" value="P:metaphase/anaphase transition of mitotic cell cycle"/>
    <property type="evidence" value="ECO:0007669"/>
    <property type="project" value="TreeGrafter"/>
</dbReference>
<keyword evidence="3 6" id="KW-0802">TPR repeat</keyword>
<dbReference type="AlphaFoldDB" id="A0A0W4ZJ45"/>
<feature type="compositionally biased region" description="Polar residues" evidence="7">
    <location>
        <begin position="356"/>
        <end position="376"/>
    </location>
</feature>
<evidence type="ECO:0000256" key="2">
    <source>
        <dbReference type="ARBA" id="ARBA00022737"/>
    </source>
</evidence>
<dbReference type="FunFam" id="1.25.40.10:FF:000018">
    <property type="entry name" value="Cell division cycle protein 27 homolog B"/>
    <property type="match status" value="1"/>
</dbReference>
<comment type="caution">
    <text evidence="8">The sequence shown here is derived from an EMBL/GenBank/DDBJ whole genome shotgun (WGS) entry which is preliminary data.</text>
</comment>
<dbReference type="InterPro" id="IPR019734">
    <property type="entry name" value="TPR_rpt"/>
</dbReference>
<name>A0A0W4ZJ45_PNEC8</name>
<proteinExistence type="inferred from homology"/>
<dbReference type="Proteomes" id="UP000054454">
    <property type="component" value="Unassembled WGS sequence"/>
</dbReference>
<dbReference type="SUPFAM" id="SSF48452">
    <property type="entry name" value="TPR-like"/>
    <property type="match status" value="2"/>
</dbReference>
<dbReference type="Pfam" id="PF13432">
    <property type="entry name" value="TPR_16"/>
    <property type="match status" value="1"/>
</dbReference>
<dbReference type="SMART" id="SM00028">
    <property type="entry name" value="TPR"/>
    <property type="match status" value="7"/>
</dbReference>
<keyword evidence="4" id="KW-0539">Nucleus</keyword>
<keyword evidence="2" id="KW-0677">Repeat</keyword>
<dbReference type="PANTHER" id="PTHR12558">
    <property type="entry name" value="CELL DIVISION CYCLE 16,23,27"/>
    <property type="match status" value="1"/>
</dbReference>
<dbReference type="Pfam" id="PF00515">
    <property type="entry name" value="TPR_1"/>
    <property type="match status" value="1"/>
</dbReference>
<protein>
    <submittedName>
        <fullName evidence="8">Uncharacterized protein</fullName>
    </submittedName>
</protein>
<reference evidence="9" key="1">
    <citation type="journal article" date="2016" name="Nat. Commun.">
        <title>Genome analysis of three Pneumocystis species reveals adaptation mechanisms to life exclusively in mammalian hosts.</title>
        <authorList>
            <person name="Ma L."/>
            <person name="Chen Z."/>
            <person name="Huang D.W."/>
            <person name="Kutty G."/>
            <person name="Ishihara M."/>
            <person name="Wang H."/>
            <person name="Abouelleil A."/>
            <person name="Bishop L."/>
            <person name="Davey E."/>
            <person name="Deng R."/>
            <person name="Deng X."/>
            <person name="Fan L."/>
            <person name="Fantoni G."/>
            <person name="Fitzgerald M."/>
            <person name="Gogineni E."/>
            <person name="Goldberg J.M."/>
            <person name="Handley G."/>
            <person name="Hu X."/>
            <person name="Huber C."/>
            <person name="Jiao X."/>
            <person name="Jones K."/>
            <person name="Levin J.Z."/>
            <person name="Liu Y."/>
            <person name="Macdonald P."/>
            <person name="Melnikov A."/>
            <person name="Raley C."/>
            <person name="Sassi M."/>
            <person name="Sherman B.T."/>
            <person name="Song X."/>
            <person name="Sykes S."/>
            <person name="Tran B."/>
            <person name="Walsh L."/>
            <person name="Xia Y."/>
            <person name="Yang J."/>
            <person name="Young S."/>
            <person name="Zeng Q."/>
            <person name="Zheng X."/>
            <person name="Stephens R."/>
            <person name="Nusbaum C."/>
            <person name="Birren B.W."/>
            <person name="Azadi P."/>
            <person name="Lempicki R.A."/>
            <person name="Cuomo C.A."/>
            <person name="Kovacs J.A."/>
        </authorList>
    </citation>
    <scope>NUCLEOTIDE SEQUENCE [LARGE SCALE GENOMIC DNA]</scope>
    <source>
        <strain evidence="9">B80</strain>
    </source>
</reference>
<comment type="similarity">
    <text evidence="5">Belongs to the APC3/CDC27 family.</text>
</comment>
<dbReference type="GO" id="GO:0016567">
    <property type="term" value="P:protein ubiquitination"/>
    <property type="evidence" value="ECO:0007669"/>
    <property type="project" value="TreeGrafter"/>
</dbReference>
<dbReference type="GeneID" id="28936434"/>
<feature type="repeat" description="TPR" evidence="6">
    <location>
        <begin position="444"/>
        <end position="477"/>
    </location>
</feature>
<feature type="repeat" description="TPR" evidence="6">
    <location>
        <begin position="512"/>
        <end position="545"/>
    </location>
</feature>
<dbReference type="GO" id="GO:0051301">
    <property type="term" value="P:cell division"/>
    <property type="evidence" value="ECO:0007669"/>
    <property type="project" value="TreeGrafter"/>
</dbReference>
<dbReference type="VEuPathDB" id="FungiDB:T552_01659"/>
<evidence type="ECO:0000256" key="7">
    <source>
        <dbReference type="SAM" id="MobiDB-lite"/>
    </source>
</evidence>
<evidence type="ECO:0000256" key="4">
    <source>
        <dbReference type="ARBA" id="ARBA00023242"/>
    </source>
</evidence>
<feature type="repeat" description="TPR" evidence="6">
    <location>
        <begin position="580"/>
        <end position="613"/>
    </location>
</feature>
<dbReference type="RefSeq" id="XP_018225940.1">
    <property type="nucleotide sequence ID" value="XM_018370231.1"/>
</dbReference>
<gene>
    <name evidence="8" type="ORF">T552_01659</name>
</gene>
<dbReference type="EMBL" id="LFVZ01000007">
    <property type="protein sequence ID" value="KTW28397.1"/>
    <property type="molecule type" value="Genomic_DNA"/>
</dbReference>
<dbReference type="GO" id="GO:0031145">
    <property type="term" value="P:anaphase-promoting complex-dependent catabolic process"/>
    <property type="evidence" value="ECO:0007669"/>
    <property type="project" value="TreeGrafter"/>
</dbReference>
<accession>A0A0W4ZJ45</accession>
<dbReference type="GO" id="GO:0005737">
    <property type="term" value="C:cytoplasm"/>
    <property type="evidence" value="ECO:0007669"/>
    <property type="project" value="TreeGrafter"/>
</dbReference>
<dbReference type="GO" id="GO:0003677">
    <property type="term" value="F:DNA binding"/>
    <property type="evidence" value="ECO:0007669"/>
    <property type="project" value="EnsemblFungi"/>
</dbReference>
<feature type="region of interest" description="Disordered" evidence="7">
    <location>
        <begin position="251"/>
        <end position="273"/>
    </location>
</feature>
<evidence type="ECO:0000256" key="3">
    <source>
        <dbReference type="ARBA" id="ARBA00022803"/>
    </source>
</evidence>
<evidence type="ECO:0000313" key="8">
    <source>
        <dbReference type="EMBL" id="KTW28397.1"/>
    </source>
</evidence>
<dbReference type="Pfam" id="PF12895">
    <property type="entry name" value="ANAPC3"/>
    <property type="match status" value="1"/>
</dbReference>
<feature type="repeat" description="TPR" evidence="6">
    <location>
        <begin position="546"/>
        <end position="579"/>
    </location>
</feature>
<dbReference type="GO" id="GO:0051728">
    <property type="term" value="P:cell cycle switching, mitotic to meiotic cell cycle"/>
    <property type="evidence" value="ECO:0007669"/>
    <property type="project" value="EnsemblFungi"/>
</dbReference>